<dbReference type="Gene3D" id="3.90.550.10">
    <property type="entry name" value="Spore Coat Polysaccharide Biosynthesis Protein SpsA, Chain A"/>
    <property type="match status" value="1"/>
</dbReference>
<dbReference type="PANTHER" id="PTHR22916">
    <property type="entry name" value="GLYCOSYLTRANSFERASE"/>
    <property type="match status" value="1"/>
</dbReference>
<sequence length="336" mass="38889">MESLIKVESLFLSIIIPVFNGEKYILRCIKSILSQELSKELYEIILINDGSQDKSLDICNALSREYSHIIVLDQPNSGQGTARNFGMSIAKGKYITFVDIDDYFHPNVLKDICNILMGHSPEILVSRNTAMNCNGESICQPKYKYAIGEKYIGEKLLLDNYLPASVWSKFYLAKFLKKNSISFLPNIIHEDIEMNLRSFAIATEIEFTNIVTYTYYWNPISTDRLMDDDKKCKSILSDLVIAHSYKHLKNKYTLSPALVEYFCQLSNSLVVSVFLQLMKLRNHIAFSSIIQISQKTKELGLIPIHGRTRSKKMDRVAKLLFSYRWFDFLIKFHNRW</sequence>
<organism evidence="2 3">
    <name type="scientific">Segatella oris</name>
    <dbReference type="NCBI Taxonomy" id="28135"/>
    <lineage>
        <taxon>Bacteria</taxon>
        <taxon>Pseudomonadati</taxon>
        <taxon>Bacteroidota</taxon>
        <taxon>Bacteroidia</taxon>
        <taxon>Bacteroidales</taxon>
        <taxon>Prevotellaceae</taxon>
        <taxon>Segatella</taxon>
    </lineage>
</organism>
<dbReference type="AlphaFoldDB" id="A0A3S4TFR3"/>
<evidence type="ECO:0000313" key="3">
    <source>
        <dbReference type="Proteomes" id="UP000274578"/>
    </source>
</evidence>
<evidence type="ECO:0000313" key="2">
    <source>
        <dbReference type="EMBL" id="VEH15952.1"/>
    </source>
</evidence>
<evidence type="ECO:0000259" key="1">
    <source>
        <dbReference type="Pfam" id="PF00535"/>
    </source>
</evidence>
<dbReference type="GO" id="GO:0050501">
    <property type="term" value="F:hyaluronan synthase activity"/>
    <property type="evidence" value="ECO:0007669"/>
    <property type="project" value="UniProtKB-EC"/>
</dbReference>
<gene>
    <name evidence="2" type="primary">hyaD_5</name>
    <name evidence="2" type="ORF">NCTC13071_01968</name>
</gene>
<dbReference type="InterPro" id="IPR001173">
    <property type="entry name" value="Glyco_trans_2-like"/>
</dbReference>
<dbReference type="EMBL" id="LR134384">
    <property type="protein sequence ID" value="VEH15952.1"/>
    <property type="molecule type" value="Genomic_DNA"/>
</dbReference>
<keyword evidence="2" id="KW-0808">Transferase</keyword>
<feature type="domain" description="Glycosyltransferase 2-like" evidence="1">
    <location>
        <begin position="13"/>
        <end position="123"/>
    </location>
</feature>
<name>A0A3S4TFR3_9BACT</name>
<protein>
    <submittedName>
        <fullName evidence="2">Hyaluronan synthase</fullName>
        <ecNumber evidence="2">2.4.1.212</ecNumber>
    </submittedName>
</protein>
<reference evidence="2 3" key="1">
    <citation type="submission" date="2018-12" db="EMBL/GenBank/DDBJ databases">
        <authorList>
            <consortium name="Pathogen Informatics"/>
        </authorList>
    </citation>
    <scope>NUCLEOTIDE SEQUENCE [LARGE SCALE GENOMIC DNA]</scope>
    <source>
        <strain evidence="2 3">NCTC13071</strain>
    </source>
</reference>
<dbReference type="RefSeq" id="WP_018919313.1">
    <property type="nucleotide sequence ID" value="NZ_LR134384.1"/>
</dbReference>
<dbReference type="KEGG" id="poc:NCTC13071_01968"/>
<dbReference type="Pfam" id="PF00535">
    <property type="entry name" value="Glycos_transf_2"/>
    <property type="match status" value="1"/>
</dbReference>
<dbReference type="CDD" id="cd00761">
    <property type="entry name" value="Glyco_tranf_GTA_type"/>
    <property type="match status" value="1"/>
</dbReference>
<dbReference type="PANTHER" id="PTHR22916:SF3">
    <property type="entry name" value="UDP-GLCNAC:BETAGAL BETA-1,3-N-ACETYLGLUCOSAMINYLTRANSFERASE-LIKE PROTEIN 1"/>
    <property type="match status" value="1"/>
</dbReference>
<proteinExistence type="predicted"/>
<keyword evidence="2" id="KW-0328">Glycosyltransferase</keyword>
<dbReference type="GeneID" id="85012752"/>
<dbReference type="Proteomes" id="UP000274578">
    <property type="component" value="Chromosome 1"/>
</dbReference>
<dbReference type="InterPro" id="IPR029044">
    <property type="entry name" value="Nucleotide-diphossugar_trans"/>
</dbReference>
<dbReference type="EC" id="2.4.1.212" evidence="2"/>
<accession>A0A3S4TFR3</accession>
<dbReference type="SUPFAM" id="SSF53448">
    <property type="entry name" value="Nucleotide-diphospho-sugar transferases"/>
    <property type="match status" value="1"/>
</dbReference>